<keyword evidence="1" id="KW-0472">Membrane</keyword>
<name>A0ABT2WFL0_9BACI</name>
<dbReference type="Proteomes" id="UP001208656">
    <property type="component" value="Unassembled WGS sequence"/>
</dbReference>
<dbReference type="PANTHER" id="PTHR35335">
    <property type="entry name" value="UPF0716 PROTEIN FXSA"/>
    <property type="match status" value="1"/>
</dbReference>
<protein>
    <submittedName>
        <fullName evidence="2">Membrane protein FxsA</fullName>
    </submittedName>
</protein>
<organism evidence="2 3">
    <name type="scientific">Pallidibacillus thermolactis</name>
    <dbReference type="NCBI Taxonomy" id="251051"/>
    <lineage>
        <taxon>Bacteria</taxon>
        <taxon>Bacillati</taxon>
        <taxon>Bacillota</taxon>
        <taxon>Bacilli</taxon>
        <taxon>Bacillales</taxon>
        <taxon>Bacillaceae</taxon>
        <taxon>Pallidibacillus</taxon>
    </lineage>
</organism>
<keyword evidence="3" id="KW-1185">Reference proteome</keyword>
<keyword evidence="1" id="KW-1133">Transmembrane helix</keyword>
<dbReference type="NCBIfam" id="NF008528">
    <property type="entry name" value="PRK11463.1-2"/>
    <property type="match status" value="1"/>
</dbReference>
<comment type="caution">
    <text evidence="2">The sequence shown here is derived from an EMBL/GenBank/DDBJ whole genome shotgun (WGS) entry which is preliminary data.</text>
</comment>
<feature type="transmembrane region" description="Helical" evidence="1">
    <location>
        <begin position="5"/>
        <end position="22"/>
    </location>
</feature>
<dbReference type="RefSeq" id="WP_263061573.1">
    <property type="nucleotide sequence ID" value="NZ_JAOUSE010000021.1"/>
</dbReference>
<evidence type="ECO:0000313" key="2">
    <source>
        <dbReference type="EMBL" id="MCU9594448.1"/>
    </source>
</evidence>
<dbReference type="EMBL" id="JAOUSE010000021">
    <property type="protein sequence ID" value="MCU9594448.1"/>
    <property type="molecule type" value="Genomic_DNA"/>
</dbReference>
<dbReference type="PANTHER" id="PTHR35335:SF1">
    <property type="entry name" value="UPF0716 PROTEIN FXSA"/>
    <property type="match status" value="1"/>
</dbReference>
<gene>
    <name evidence="2" type="primary">fxsA</name>
    <name evidence="2" type="ORF">OEV82_08260</name>
</gene>
<proteinExistence type="predicted"/>
<evidence type="ECO:0000313" key="3">
    <source>
        <dbReference type="Proteomes" id="UP001208656"/>
    </source>
</evidence>
<feature type="transmembrane region" description="Helical" evidence="1">
    <location>
        <begin position="28"/>
        <end position="46"/>
    </location>
</feature>
<dbReference type="InterPro" id="IPR007313">
    <property type="entry name" value="FxsA"/>
</dbReference>
<sequence>MKLLIPIMIIFPALEIGVLLWSGFRLGVWNTVLLIMLTGILGVFFARKQGFEIMQKMRAALQNGHPPGEVLLDGFCVMMGGILLILPGFISDIMGFIFLLPPTRALVKPFLIKWLKNRAKRTTTFIIR</sequence>
<dbReference type="Pfam" id="PF04186">
    <property type="entry name" value="FxsA"/>
    <property type="match status" value="1"/>
</dbReference>
<reference evidence="2 3" key="1">
    <citation type="submission" date="2022-10" db="EMBL/GenBank/DDBJ databases">
        <title>Description of Fervidibacillus gen. nov. in the family Fervidibacillaceae fam. nov. with two species, Fervidibacillus albus sp. nov., and Fervidibacillus halotolerans sp. nov., isolated from tidal flat sediments.</title>
        <authorList>
            <person name="Kwon K.K."/>
            <person name="Yang S.-H."/>
        </authorList>
    </citation>
    <scope>NUCLEOTIDE SEQUENCE [LARGE SCALE GENOMIC DNA]</scope>
    <source>
        <strain evidence="2 3">DSM 23332</strain>
    </source>
</reference>
<accession>A0ABT2WFL0</accession>
<keyword evidence="1" id="KW-0812">Transmembrane</keyword>
<evidence type="ECO:0000256" key="1">
    <source>
        <dbReference type="SAM" id="Phobius"/>
    </source>
</evidence>